<organism evidence="9 10">
    <name type="scientific">Actinidia chinensis var. chinensis</name>
    <name type="common">Chinese soft-hair kiwi</name>
    <dbReference type="NCBI Taxonomy" id="1590841"/>
    <lineage>
        <taxon>Eukaryota</taxon>
        <taxon>Viridiplantae</taxon>
        <taxon>Streptophyta</taxon>
        <taxon>Embryophyta</taxon>
        <taxon>Tracheophyta</taxon>
        <taxon>Spermatophyta</taxon>
        <taxon>Magnoliopsida</taxon>
        <taxon>eudicotyledons</taxon>
        <taxon>Gunneridae</taxon>
        <taxon>Pentapetalae</taxon>
        <taxon>asterids</taxon>
        <taxon>Ericales</taxon>
        <taxon>Actinidiaceae</taxon>
        <taxon>Actinidia</taxon>
    </lineage>
</organism>
<protein>
    <submittedName>
        <fullName evidence="9">B3 domain-containing protein</fullName>
    </submittedName>
</protein>
<feature type="compositionally biased region" description="Basic and acidic residues" evidence="7">
    <location>
        <begin position="108"/>
        <end position="125"/>
    </location>
</feature>
<dbReference type="Pfam" id="PF02362">
    <property type="entry name" value="B3"/>
    <property type="match status" value="1"/>
</dbReference>
<evidence type="ECO:0000256" key="4">
    <source>
        <dbReference type="ARBA" id="ARBA00023163"/>
    </source>
</evidence>
<evidence type="ECO:0000256" key="3">
    <source>
        <dbReference type="ARBA" id="ARBA00023125"/>
    </source>
</evidence>
<evidence type="ECO:0000256" key="5">
    <source>
        <dbReference type="ARBA" id="ARBA00023242"/>
    </source>
</evidence>
<dbReference type="InterPro" id="IPR015300">
    <property type="entry name" value="DNA-bd_pseudobarrel_sf"/>
</dbReference>
<comment type="caution">
    <text evidence="9">The sequence shown here is derived from an EMBL/GenBank/DDBJ whole genome shotgun (WGS) entry which is preliminary data.</text>
</comment>
<dbReference type="OrthoDB" id="1909330at2759"/>
<reference evidence="9 10" key="1">
    <citation type="submission" date="2017-07" db="EMBL/GenBank/DDBJ databases">
        <title>An improved, manually edited Actinidia chinensis var. chinensis (kiwifruit) genome highlights the challenges associated with draft genomes and gene prediction in plants.</title>
        <authorList>
            <person name="Pilkington S."/>
            <person name="Crowhurst R."/>
            <person name="Hilario E."/>
            <person name="Nardozza S."/>
            <person name="Fraser L."/>
            <person name="Peng Y."/>
            <person name="Gunaseelan K."/>
            <person name="Simpson R."/>
            <person name="Tahir J."/>
            <person name="Deroles S."/>
            <person name="Templeton K."/>
            <person name="Luo Z."/>
            <person name="Davy M."/>
            <person name="Cheng C."/>
            <person name="Mcneilage M."/>
            <person name="Scaglione D."/>
            <person name="Liu Y."/>
            <person name="Zhang Q."/>
            <person name="Datson P."/>
            <person name="De Silva N."/>
            <person name="Gardiner S."/>
            <person name="Bassett H."/>
            <person name="Chagne D."/>
            <person name="Mccallum J."/>
            <person name="Dzierzon H."/>
            <person name="Deng C."/>
            <person name="Wang Y.-Y."/>
            <person name="Barron N."/>
            <person name="Manako K."/>
            <person name="Bowen J."/>
            <person name="Foster T."/>
            <person name="Erridge Z."/>
            <person name="Tiffin H."/>
            <person name="Waite C."/>
            <person name="Davies K."/>
            <person name="Grierson E."/>
            <person name="Laing W."/>
            <person name="Kirk R."/>
            <person name="Chen X."/>
            <person name="Wood M."/>
            <person name="Montefiori M."/>
            <person name="Brummell D."/>
            <person name="Schwinn K."/>
            <person name="Catanach A."/>
            <person name="Fullerton C."/>
            <person name="Li D."/>
            <person name="Meiyalaghan S."/>
            <person name="Nieuwenhuizen N."/>
            <person name="Read N."/>
            <person name="Prakash R."/>
            <person name="Hunter D."/>
            <person name="Zhang H."/>
            <person name="Mckenzie M."/>
            <person name="Knabel M."/>
            <person name="Harris A."/>
            <person name="Allan A."/>
            <person name="Chen A."/>
            <person name="Janssen B."/>
            <person name="Plunkett B."/>
            <person name="Dwamena C."/>
            <person name="Voogd C."/>
            <person name="Leif D."/>
            <person name="Lafferty D."/>
            <person name="Souleyre E."/>
            <person name="Varkonyi-Gasic E."/>
            <person name="Gambi F."/>
            <person name="Hanley J."/>
            <person name="Yao J.-L."/>
            <person name="Cheung J."/>
            <person name="David K."/>
            <person name="Warren B."/>
            <person name="Marsh K."/>
            <person name="Snowden K."/>
            <person name="Lin-Wang K."/>
            <person name="Brian L."/>
            <person name="Martinez-Sanchez M."/>
            <person name="Wang M."/>
            <person name="Ileperuma N."/>
            <person name="Macnee N."/>
            <person name="Campin R."/>
            <person name="Mcatee P."/>
            <person name="Drummond R."/>
            <person name="Espley R."/>
            <person name="Ireland H."/>
            <person name="Wu R."/>
            <person name="Atkinson R."/>
            <person name="Karunairetnam S."/>
            <person name="Bulley S."/>
            <person name="Chunkath S."/>
            <person name="Hanley Z."/>
            <person name="Storey R."/>
            <person name="Thrimawithana A."/>
            <person name="Thomson S."/>
            <person name="David C."/>
            <person name="Testolin R."/>
        </authorList>
    </citation>
    <scope>NUCLEOTIDE SEQUENCE [LARGE SCALE GENOMIC DNA]</scope>
    <source>
        <strain evidence="10">cv. Red5</strain>
        <tissue evidence="9">Young leaf</tissue>
    </source>
</reference>
<dbReference type="GO" id="GO:0005634">
    <property type="term" value="C:nucleus"/>
    <property type="evidence" value="ECO:0007669"/>
    <property type="project" value="UniProtKB-SubCell"/>
</dbReference>
<gene>
    <name evidence="9" type="ORF">CEY00_Acc06040</name>
</gene>
<keyword evidence="3" id="KW-0238">DNA-binding</keyword>
<keyword evidence="6" id="KW-0175">Coiled coil</keyword>
<evidence type="ECO:0000313" key="10">
    <source>
        <dbReference type="Proteomes" id="UP000241394"/>
    </source>
</evidence>
<keyword evidence="10" id="KW-1185">Reference proteome</keyword>
<keyword evidence="2" id="KW-0805">Transcription regulation</keyword>
<reference evidence="10" key="2">
    <citation type="journal article" date="2018" name="BMC Genomics">
        <title>A manually annotated Actinidia chinensis var. chinensis (kiwifruit) genome highlights the challenges associated with draft genomes and gene prediction in plants.</title>
        <authorList>
            <person name="Pilkington S.M."/>
            <person name="Crowhurst R."/>
            <person name="Hilario E."/>
            <person name="Nardozza S."/>
            <person name="Fraser L."/>
            <person name="Peng Y."/>
            <person name="Gunaseelan K."/>
            <person name="Simpson R."/>
            <person name="Tahir J."/>
            <person name="Deroles S.C."/>
            <person name="Templeton K."/>
            <person name="Luo Z."/>
            <person name="Davy M."/>
            <person name="Cheng C."/>
            <person name="McNeilage M."/>
            <person name="Scaglione D."/>
            <person name="Liu Y."/>
            <person name="Zhang Q."/>
            <person name="Datson P."/>
            <person name="De Silva N."/>
            <person name="Gardiner S.E."/>
            <person name="Bassett H."/>
            <person name="Chagne D."/>
            <person name="McCallum J."/>
            <person name="Dzierzon H."/>
            <person name="Deng C."/>
            <person name="Wang Y.Y."/>
            <person name="Barron L."/>
            <person name="Manako K."/>
            <person name="Bowen J."/>
            <person name="Foster T.M."/>
            <person name="Erridge Z.A."/>
            <person name="Tiffin H."/>
            <person name="Waite C.N."/>
            <person name="Davies K.M."/>
            <person name="Grierson E.P."/>
            <person name="Laing W.A."/>
            <person name="Kirk R."/>
            <person name="Chen X."/>
            <person name="Wood M."/>
            <person name="Montefiori M."/>
            <person name="Brummell D.A."/>
            <person name="Schwinn K.E."/>
            <person name="Catanach A."/>
            <person name="Fullerton C."/>
            <person name="Li D."/>
            <person name="Meiyalaghan S."/>
            <person name="Nieuwenhuizen N."/>
            <person name="Read N."/>
            <person name="Prakash R."/>
            <person name="Hunter D."/>
            <person name="Zhang H."/>
            <person name="McKenzie M."/>
            <person name="Knabel M."/>
            <person name="Harris A."/>
            <person name="Allan A.C."/>
            <person name="Gleave A."/>
            <person name="Chen A."/>
            <person name="Janssen B.J."/>
            <person name="Plunkett B."/>
            <person name="Ampomah-Dwamena C."/>
            <person name="Voogd C."/>
            <person name="Leif D."/>
            <person name="Lafferty D."/>
            <person name="Souleyre E.J.F."/>
            <person name="Varkonyi-Gasic E."/>
            <person name="Gambi F."/>
            <person name="Hanley J."/>
            <person name="Yao J.L."/>
            <person name="Cheung J."/>
            <person name="David K.M."/>
            <person name="Warren B."/>
            <person name="Marsh K."/>
            <person name="Snowden K.C."/>
            <person name="Lin-Wang K."/>
            <person name="Brian L."/>
            <person name="Martinez-Sanchez M."/>
            <person name="Wang M."/>
            <person name="Ileperuma N."/>
            <person name="Macnee N."/>
            <person name="Campin R."/>
            <person name="McAtee P."/>
            <person name="Drummond R.S.M."/>
            <person name="Espley R.V."/>
            <person name="Ireland H.S."/>
            <person name="Wu R."/>
            <person name="Atkinson R.G."/>
            <person name="Karunairetnam S."/>
            <person name="Bulley S."/>
            <person name="Chunkath S."/>
            <person name="Hanley Z."/>
            <person name="Storey R."/>
            <person name="Thrimawithana A.H."/>
            <person name="Thomson S."/>
            <person name="David C."/>
            <person name="Testolin R."/>
            <person name="Huang H."/>
            <person name="Hellens R.P."/>
            <person name="Schaffer R.J."/>
        </authorList>
    </citation>
    <scope>NUCLEOTIDE SEQUENCE [LARGE SCALE GENOMIC DNA]</scope>
    <source>
        <strain evidence="10">cv. Red5</strain>
    </source>
</reference>
<dbReference type="SMART" id="SM01019">
    <property type="entry name" value="B3"/>
    <property type="match status" value="1"/>
</dbReference>
<evidence type="ECO:0000313" key="9">
    <source>
        <dbReference type="EMBL" id="PSS30755.1"/>
    </source>
</evidence>
<sequence>MKQSEGLDVDTSNNHHDCAEEGVKKEQSSEWPSSEQSIKSGKDDLTLAQFSKAAPRSPSPSSTVSLSTLSLSHGKRKKKPKEMHDDFCYQFRKRKKATKPCNPISKHAVSDHAGKPMSCKQEKTSTNRLHSPVEVKTPTMIRAEEIKSSLGSEFPSFAKLLVRSHVSSCFWMGLPMTFCKLHLPRKDMPIVLEDESGEQFELKFIADKTGLSAGWRKFAAAHKLVEGDVLIFQLVEPNKFKVYVVRANDLTEVDGALGLLNLDAHIKQSDTGKDDADNTEIAPNNKKRKRLKTLPLAVVKKKKKMGLPKSVQNSIQSVKQFENDSEEVGSEVLAGPRLSGSAVRFRDVKSFTDFNILIDGLCIDSELPEHIRVKYYALCCSKNTFIHARLVRGLNSKLVAGIICETVNIADAIRACKLTTSRDEYLIWEKTLKSFELMGMSVGFLRARLRYLLNLAFESDDAPDARRYVEAKSGKGRAEDEIRDLEAKLVELKHTSEKFCADIESLKSKAERYEHKFQEEVDAPW</sequence>
<dbReference type="AlphaFoldDB" id="A0A2R6RL91"/>
<dbReference type="PROSITE" id="PS50863">
    <property type="entry name" value="B3"/>
    <property type="match status" value="1"/>
</dbReference>
<evidence type="ECO:0000256" key="7">
    <source>
        <dbReference type="SAM" id="MobiDB-lite"/>
    </source>
</evidence>
<dbReference type="Gene3D" id="2.40.330.10">
    <property type="entry name" value="DNA-binding pseudobarrel domain"/>
    <property type="match status" value="1"/>
</dbReference>
<feature type="domain" description="TF-B3" evidence="8">
    <location>
        <begin position="157"/>
        <end position="248"/>
    </location>
</feature>
<feature type="compositionally biased region" description="Basic and acidic residues" evidence="7">
    <location>
        <begin position="13"/>
        <end position="28"/>
    </location>
</feature>
<dbReference type="Proteomes" id="UP000241394">
    <property type="component" value="Chromosome LG5"/>
</dbReference>
<dbReference type="EMBL" id="NKQK01000005">
    <property type="protein sequence ID" value="PSS30755.1"/>
    <property type="molecule type" value="Genomic_DNA"/>
</dbReference>
<evidence type="ECO:0000256" key="6">
    <source>
        <dbReference type="SAM" id="Coils"/>
    </source>
</evidence>
<keyword evidence="4" id="KW-0804">Transcription</keyword>
<dbReference type="InterPro" id="IPR044837">
    <property type="entry name" value="REM16-like"/>
</dbReference>
<comment type="subcellular location">
    <subcellularLocation>
        <location evidence="1">Nucleus</location>
    </subcellularLocation>
</comment>
<dbReference type="STRING" id="1590841.A0A2R6RL91"/>
<evidence type="ECO:0000256" key="1">
    <source>
        <dbReference type="ARBA" id="ARBA00004123"/>
    </source>
</evidence>
<feature type="region of interest" description="Disordered" evidence="7">
    <location>
        <begin position="1"/>
        <end position="84"/>
    </location>
</feature>
<dbReference type="PANTHER" id="PTHR31391">
    <property type="entry name" value="B3 DOMAIN-CONTAINING PROTEIN OS11G0197600-RELATED"/>
    <property type="match status" value="1"/>
</dbReference>
<feature type="region of interest" description="Disordered" evidence="7">
    <location>
        <begin position="99"/>
        <end position="129"/>
    </location>
</feature>
<dbReference type="CDD" id="cd10017">
    <property type="entry name" value="B3_DNA"/>
    <property type="match status" value="1"/>
</dbReference>
<dbReference type="OMA" id="HIRYIAR"/>
<dbReference type="GO" id="GO:0003677">
    <property type="term" value="F:DNA binding"/>
    <property type="evidence" value="ECO:0007669"/>
    <property type="project" value="UniProtKB-KW"/>
</dbReference>
<dbReference type="PANTHER" id="PTHR31391:SF135">
    <property type="entry name" value="B3 DOMAIN-CONTAINING PROTEIN OS01G0234100-LIKE ISOFORM X1"/>
    <property type="match status" value="1"/>
</dbReference>
<dbReference type="SUPFAM" id="SSF101936">
    <property type="entry name" value="DNA-binding pseudobarrel domain"/>
    <property type="match status" value="1"/>
</dbReference>
<feature type="compositionally biased region" description="Low complexity" evidence="7">
    <location>
        <begin position="59"/>
        <end position="72"/>
    </location>
</feature>
<dbReference type="InterPro" id="IPR003340">
    <property type="entry name" value="B3_DNA-bd"/>
</dbReference>
<feature type="coiled-coil region" evidence="6">
    <location>
        <begin position="468"/>
        <end position="523"/>
    </location>
</feature>
<evidence type="ECO:0000256" key="2">
    <source>
        <dbReference type="ARBA" id="ARBA00023015"/>
    </source>
</evidence>
<evidence type="ECO:0000259" key="8">
    <source>
        <dbReference type="PROSITE" id="PS50863"/>
    </source>
</evidence>
<accession>A0A2R6RL91</accession>
<name>A0A2R6RL91_ACTCC</name>
<proteinExistence type="predicted"/>
<feature type="compositionally biased region" description="Low complexity" evidence="7">
    <location>
        <begin position="29"/>
        <end position="39"/>
    </location>
</feature>
<dbReference type="Gramene" id="PSS30755">
    <property type="protein sequence ID" value="PSS30755"/>
    <property type="gene ID" value="CEY00_Acc06040"/>
</dbReference>
<keyword evidence="5" id="KW-0539">Nucleus</keyword>
<dbReference type="InParanoid" id="A0A2R6RL91"/>